<feature type="region of interest" description="Disordered" evidence="1">
    <location>
        <begin position="269"/>
        <end position="294"/>
    </location>
</feature>
<dbReference type="Gene3D" id="2.40.50.90">
    <property type="match status" value="1"/>
</dbReference>
<proteinExistence type="predicted"/>
<evidence type="ECO:0000313" key="4">
    <source>
        <dbReference type="Proteomes" id="UP000289411"/>
    </source>
</evidence>
<dbReference type="InterPro" id="IPR035437">
    <property type="entry name" value="SNase_OB-fold_sf"/>
</dbReference>
<protein>
    <submittedName>
        <fullName evidence="3">Nuclease (SNase)</fullName>
    </submittedName>
</protein>
<feature type="chain" id="PRO_5020730122" evidence="2">
    <location>
        <begin position="30"/>
        <end position="294"/>
    </location>
</feature>
<gene>
    <name evidence="3" type="ORF">D3272_17860</name>
</gene>
<evidence type="ECO:0000313" key="3">
    <source>
        <dbReference type="EMBL" id="RYB03285.1"/>
    </source>
</evidence>
<reference evidence="3 4" key="2">
    <citation type="submission" date="2019-02" db="EMBL/GenBank/DDBJ databases">
        <title>'Lichenibacterium ramalinii' gen. nov. sp. nov., 'Lichenibacterium minor' gen. nov. sp. nov.</title>
        <authorList>
            <person name="Pankratov T."/>
        </authorList>
    </citation>
    <scope>NUCLEOTIDE SEQUENCE [LARGE SCALE GENOMIC DNA]</scope>
    <source>
        <strain evidence="3 4">RmlP001</strain>
    </source>
</reference>
<dbReference type="RefSeq" id="WP_129220570.1">
    <property type="nucleotide sequence ID" value="NZ_QYBC01000015.1"/>
</dbReference>
<dbReference type="OrthoDB" id="7618306at2"/>
<feature type="signal peptide" evidence="2">
    <location>
        <begin position="1"/>
        <end position="29"/>
    </location>
</feature>
<evidence type="ECO:0000256" key="2">
    <source>
        <dbReference type="SAM" id="SignalP"/>
    </source>
</evidence>
<evidence type="ECO:0000256" key="1">
    <source>
        <dbReference type="SAM" id="MobiDB-lite"/>
    </source>
</evidence>
<keyword evidence="4" id="KW-1185">Reference proteome</keyword>
<organism evidence="3 4">
    <name type="scientific">Lichenibacterium ramalinae</name>
    <dbReference type="NCBI Taxonomy" id="2316527"/>
    <lineage>
        <taxon>Bacteria</taxon>
        <taxon>Pseudomonadati</taxon>
        <taxon>Pseudomonadota</taxon>
        <taxon>Alphaproteobacteria</taxon>
        <taxon>Hyphomicrobiales</taxon>
        <taxon>Lichenihabitantaceae</taxon>
        <taxon>Lichenibacterium</taxon>
    </lineage>
</organism>
<dbReference type="SUPFAM" id="SSF50199">
    <property type="entry name" value="Staphylococcal nuclease"/>
    <property type="match status" value="1"/>
</dbReference>
<dbReference type="Proteomes" id="UP000289411">
    <property type="component" value="Unassembled WGS sequence"/>
</dbReference>
<sequence length="294" mass="29989">MERRRRRCRPALAAAVLLALAGGAVPGRAAEEAGDAGCGADGGTVPESVAGAEVSEGLEMTLADGRLVRLAGIDPPLATPDAPDLPARARAALEAWLGAGPAGLRAVAAGPDRWGRVAALVVRPGGEAAGAAGALLAAGLARARPEPGLAACFPALLAAEAGARTARRGLWAEARYAVLVPGDAAGLATQAGGLALVEGILHVHEGRGAFYLALGRDRWGFAAVVSRRDAARFARAGLALSDYEGTPVRLRGDLDGRFGPRMRLTEPEAVESLEPGSLVEAPDAKHWTARARPR</sequence>
<dbReference type="AlphaFoldDB" id="A0A4Q2R924"/>
<accession>A0A4Q2R924</accession>
<keyword evidence="2" id="KW-0732">Signal</keyword>
<name>A0A4Q2R924_9HYPH</name>
<comment type="caution">
    <text evidence="3">The sequence shown here is derived from an EMBL/GenBank/DDBJ whole genome shotgun (WGS) entry which is preliminary data.</text>
</comment>
<reference evidence="3 4" key="1">
    <citation type="submission" date="2018-09" db="EMBL/GenBank/DDBJ databases">
        <authorList>
            <person name="Grouzdev D.S."/>
            <person name="Krutkina M.S."/>
        </authorList>
    </citation>
    <scope>NUCLEOTIDE SEQUENCE [LARGE SCALE GENOMIC DNA]</scope>
    <source>
        <strain evidence="3 4">RmlP001</strain>
    </source>
</reference>
<dbReference type="EMBL" id="QYBC01000015">
    <property type="protein sequence ID" value="RYB03285.1"/>
    <property type="molecule type" value="Genomic_DNA"/>
</dbReference>